<keyword evidence="4 8" id="KW-1133">Transmembrane helix</keyword>
<dbReference type="PANTHER" id="PTHR46022">
    <property type="entry name" value="PROTEIN PATCHED"/>
    <property type="match status" value="1"/>
</dbReference>
<feature type="transmembrane region" description="Helical" evidence="8">
    <location>
        <begin position="928"/>
        <end position="951"/>
    </location>
</feature>
<comment type="similarity">
    <text evidence="2">Belongs to the patched family.</text>
</comment>
<proteinExistence type="inferred from homology"/>
<dbReference type="GO" id="GO:0008158">
    <property type="term" value="F:hedgehog receptor activity"/>
    <property type="evidence" value="ECO:0007669"/>
    <property type="project" value="TreeGrafter"/>
</dbReference>
<accession>E4X3Y1</accession>
<evidence type="ECO:0000256" key="2">
    <source>
        <dbReference type="ARBA" id="ARBA00005585"/>
    </source>
</evidence>
<keyword evidence="3 8" id="KW-0812">Transmembrane</keyword>
<feature type="compositionally biased region" description="Acidic residues" evidence="7">
    <location>
        <begin position="57"/>
        <end position="67"/>
    </location>
</feature>
<evidence type="ECO:0000256" key="1">
    <source>
        <dbReference type="ARBA" id="ARBA00004141"/>
    </source>
</evidence>
<gene>
    <name evidence="9" type="ORF">GSOID_T00001091001</name>
</gene>
<evidence type="ECO:0000256" key="7">
    <source>
        <dbReference type="SAM" id="MobiDB-lite"/>
    </source>
</evidence>
<evidence type="ECO:0008006" key="11">
    <source>
        <dbReference type="Google" id="ProtNLM"/>
    </source>
</evidence>
<sequence length="1103" mass="124739">MTQEVPINEGTKIAKIEEIAHKKTGIEFDPGRKKAICREERERMSERTGIPRCDSDTMPETDSEYTSEDSSRSLVQISSKKCLIPQPKNRRLKYNMKHQWYKFIYRLGSLLERQSSLSVFFMFSFLIGLVAITYCENDELIVYSRQQKVNPGVNATLGNFMLNVMTHADDSRGVITKSALLHHQAVVQSVLATSITFFDSTWSLKNLCHKASGFNPPQRLSTKLDDEFLQLYNNDLAPCMVHTPLDCFKEGEELLVYDRNKHCLGDSAGRFSWADAVPCNYSSLYGLSDYAKKITIDEFFADNTEMTEESILSSGSCKSVGISHSTKRTINDKGYLQTSIRLMAANTLYDYNINLVNKPWERNIAGRQTVWSPELAAELLENFLQKVEAKVHSFENAFFFCPNYVQLENLNIKESFFAVTPYLLVSSGVVYFIVAVSGLSHPCLLSAIFAISNFFVFGSFTTGWSSIIINYALSAKTHAQAKLNPFISHVGGPLLQSLAGGLILGVVVTFGSVYHAKNTSSMGEIFLHIFPTIISSMCALLGLGFVYFWKEIPTLENFGSELLIISVFFIFFIICIVPKVFDIHKMNKYRSNRTREIALPHRAKFYCSLLWIAVRVVLAVTITVLAAVGLAMRFQISVNNFDFIPKTSSNYIGARIQESYFPVRKTMLELYLNESTDLHDELANAHRITSLSQFHQSMSIDKEFWFYNFKTWVDEKIRVKDVTERECKAAVRYLRKKESRRVPASKLKESIESILTYAINRTGRKEMTFDRQSEEYETLLAAWIYLNRAELSLKTEFEIFGWIPSYSEIINKKKYSMISLDKLMYCSTTELNRMLDFKPFRRSKKKMLELPIRLVVNDVGLKMKEFAHFQEIVANEIKHAKLSGAEIDTLGYLKNVTDPATIATYAGFVILGVVFGGLIHVDKMFSFLSIAVWIVSLCQVVGLTSFCYIPFNQLTLAGSLLASLYPAVFLSLNKVHVPLINTPHIQLGLALVCFCPLIFLLCSPFLAISSYFGVPLAFGVLVGVLNCSLVSHLLTSEKVVISFDFAAQVSHQTFNINLSEEDRKVLNSLIVTPKKTLHLIEPPLESTSDTRENDLSTSESSLS</sequence>
<feature type="transmembrane region" description="Helical" evidence="8">
    <location>
        <begin position="902"/>
        <end position="921"/>
    </location>
</feature>
<feature type="transmembrane region" description="Helical" evidence="8">
    <location>
        <begin position="987"/>
        <end position="1008"/>
    </location>
</feature>
<feature type="transmembrane region" description="Helical" evidence="8">
    <location>
        <begin position="957"/>
        <end position="975"/>
    </location>
</feature>
<dbReference type="GO" id="GO:0005886">
    <property type="term" value="C:plasma membrane"/>
    <property type="evidence" value="ECO:0007669"/>
    <property type="project" value="TreeGrafter"/>
</dbReference>
<dbReference type="GO" id="GO:0045879">
    <property type="term" value="P:negative regulation of smoothened signaling pathway"/>
    <property type="evidence" value="ECO:0007669"/>
    <property type="project" value="TreeGrafter"/>
</dbReference>
<evidence type="ECO:0000313" key="10">
    <source>
        <dbReference type="Proteomes" id="UP000001307"/>
    </source>
</evidence>
<organism evidence="9">
    <name type="scientific">Oikopleura dioica</name>
    <name type="common">Tunicate</name>
    <dbReference type="NCBI Taxonomy" id="34765"/>
    <lineage>
        <taxon>Eukaryota</taxon>
        <taxon>Metazoa</taxon>
        <taxon>Chordata</taxon>
        <taxon>Tunicata</taxon>
        <taxon>Appendicularia</taxon>
        <taxon>Copelata</taxon>
        <taxon>Oikopleuridae</taxon>
        <taxon>Oikopleura</taxon>
    </lineage>
</organism>
<dbReference type="GO" id="GO:0097108">
    <property type="term" value="F:hedgehog family protein binding"/>
    <property type="evidence" value="ECO:0007669"/>
    <property type="project" value="TreeGrafter"/>
</dbReference>
<keyword evidence="6" id="KW-0325">Glycoprotein</keyword>
<feature type="region of interest" description="Disordered" evidence="7">
    <location>
        <begin position="1082"/>
        <end position="1103"/>
    </location>
</feature>
<feature type="transmembrane region" description="Helical" evidence="8">
    <location>
        <begin position="562"/>
        <end position="584"/>
    </location>
</feature>
<evidence type="ECO:0000256" key="8">
    <source>
        <dbReference type="SAM" id="Phobius"/>
    </source>
</evidence>
<feature type="transmembrane region" description="Helical" evidence="8">
    <location>
        <begin position="605"/>
        <end position="632"/>
    </location>
</feature>
<reference evidence="9" key="1">
    <citation type="journal article" date="2010" name="Science">
        <title>Plasticity of animal genome architecture unmasked by rapid evolution of a pelagic tunicate.</title>
        <authorList>
            <person name="Denoeud F."/>
            <person name="Henriet S."/>
            <person name="Mungpakdee S."/>
            <person name="Aury J.M."/>
            <person name="Da Silva C."/>
            <person name="Brinkmann H."/>
            <person name="Mikhaleva J."/>
            <person name="Olsen L.C."/>
            <person name="Jubin C."/>
            <person name="Canestro C."/>
            <person name="Bouquet J.M."/>
            <person name="Danks G."/>
            <person name="Poulain J."/>
            <person name="Campsteijn C."/>
            <person name="Adamski M."/>
            <person name="Cross I."/>
            <person name="Yadetie F."/>
            <person name="Muffato M."/>
            <person name="Louis A."/>
            <person name="Butcher S."/>
            <person name="Tsagkogeorga G."/>
            <person name="Konrad A."/>
            <person name="Singh S."/>
            <person name="Jensen M.F."/>
            <person name="Cong E.H."/>
            <person name="Eikeseth-Otteraa H."/>
            <person name="Noel B."/>
            <person name="Anthouard V."/>
            <person name="Porcel B.M."/>
            <person name="Kachouri-Lafond R."/>
            <person name="Nishino A."/>
            <person name="Ugolini M."/>
            <person name="Chourrout P."/>
            <person name="Nishida H."/>
            <person name="Aasland R."/>
            <person name="Huzurbazar S."/>
            <person name="Westhof E."/>
            <person name="Delsuc F."/>
            <person name="Lehrach H."/>
            <person name="Reinhardt R."/>
            <person name="Weissenbach J."/>
            <person name="Roy S.W."/>
            <person name="Artiguenave F."/>
            <person name="Postlethwait J.H."/>
            <person name="Manak J.R."/>
            <person name="Thompson E.M."/>
            <person name="Jaillon O."/>
            <person name="Du Pasquier L."/>
            <person name="Boudinot P."/>
            <person name="Liberles D.A."/>
            <person name="Volff J.N."/>
            <person name="Philippe H."/>
            <person name="Lenhard B."/>
            <person name="Roest Crollius H."/>
            <person name="Wincker P."/>
            <person name="Chourrout D."/>
        </authorList>
    </citation>
    <scope>NUCLEOTIDE SEQUENCE [LARGE SCALE GENOMIC DNA]</scope>
</reference>
<feature type="transmembrane region" description="Helical" evidence="8">
    <location>
        <begin position="416"/>
        <end position="436"/>
    </location>
</feature>
<evidence type="ECO:0000256" key="6">
    <source>
        <dbReference type="ARBA" id="ARBA00023180"/>
    </source>
</evidence>
<keyword evidence="10" id="KW-1185">Reference proteome</keyword>
<feature type="transmembrane region" description="Helical" evidence="8">
    <location>
        <begin position="525"/>
        <end position="550"/>
    </location>
</feature>
<name>E4X3Y1_OIKDI</name>
<dbReference type="AlphaFoldDB" id="E4X3Y1"/>
<dbReference type="InParanoid" id="E4X3Y1"/>
<comment type="subcellular location">
    <subcellularLocation>
        <location evidence="1">Membrane</location>
        <topology evidence="1">Multi-pass membrane protein</topology>
    </subcellularLocation>
</comment>
<feature type="transmembrane region" description="Helical" evidence="8">
    <location>
        <begin position="448"/>
        <end position="473"/>
    </location>
</feature>
<evidence type="ECO:0000313" key="9">
    <source>
        <dbReference type="EMBL" id="CBY23769.1"/>
    </source>
</evidence>
<feature type="transmembrane region" description="Helical" evidence="8">
    <location>
        <begin position="1014"/>
        <end position="1034"/>
    </location>
</feature>
<dbReference type="PANTHER" id="PTHR46022:SF1">
    <property type="entry name" value="PROTEIN PATCHED"/>
    <property type="match status" value="1"/>
</dbReference>
<evidence type="ECO:0000256" key="5">
    <source>
        <dbReference type="ARBA" id="ARBA00023136"/>
    </source>
</evidence>
<protein>
    <recommendedName>
        <fullName evidence="11">SSD domain-containing protein</fullName>
    </recommendedName>
</protein>
<dbReference type="OrthoDB" id="5873834at2759"/>
<keyword evidence="5 8" id="KW-0472">Membrane</keyword>
<dbReference type="EMBL" id="FN653024">
    <property type="protein sequence ID" value="CBY23769.1"/>
    <property type="molecule type" value="Genomic_DNA"/>
</dbReference>
<dbReference type="GO" id="GO:0005119">
    <property type="term" value="F:smoothened binding"/>
    <property type="evidence" value="ECO:0007669"/>
    <property type="project" value="TreeGrafter"/>
</dbReference>
<feature type="transmembrane region" description="Helical" evidence="8">
    <location>
        <begin position="493"/>
        <end position="513"/>
    </location>
</feature>
<evidence type="ECO:0000256" key="3">
    <source>
        <dbReference type="ARBA" id="ARBA00022692"/>
    </source>
</evidence>
<dbReference type="Proteomes" id="UP000001307">
    <property type="component" value="Unassembled WGS sequence"/>
</dbReference>
<feature type="region of interest" description="Disordered" evidence="7">
    <location>
        <begin position="38"/>
        <end position="70"/>
    </location>
</feature>
<evidence type="ECO:0000256" key="4">
    <source>
        <dbReference type="ARBA" id="ARBA00022989"/>
    </source>
</evidence>